<proteinExistence type="predicted"/>
<accession>M2Q4H9</accession>
<dbReference type="STRING" id="999415.HMPREF9943_00522"/>
<dbReference type="InterPro" id="IPR007401">
    <property type="entry name" value="DUF454"/>
</dbReference>
<organism evidence="2 3">
    <name type="scientific">Eggerthia catenaformis OT 569 = DSM 20559</name>
    <dbReference type="NCBI Taxonomy" id="999415"/>
    <lineage>
        <taxon>Bacteria</taxon>
        <taxon>Bacillati</taxon>
        <taxon>Bacillota</taxon>
        <taxon>Erysipelotrichia</taxon>
        <taxon>Erysipelotrichales</taxon>
        <taxon>Coprobacillaceae</taxon>
        <taxon>Eggerthia</taxon>
    </lineage>
</organism>
<feature type="transmembrane region" description="Helical" evidence="1">
    <location>
        <begin position="70"/>
        <end position="89"/>
    </location>
</feature>
<comment type="caution">
    <text evidence="2">The sequence shown here is derived from an EMBL/GenBank/DDBJ whole genome shotgun (WGS) entry which is preliminary data.</text>
</comment>
<evidence type="ECO:0000313" key="3">
    <source>
        <dbReference type="Proteomes" id="UP000011758"/>
    </source>
</evidence>
<sequence>MKIFWIIIGSICLMLGSIGIVVPFLPTVPFYLATLFCYAKGSQKLHDWFIHTNLYKKHLESFKMDKAMTLSTKISIMCSVTFLMTIGFLLMKNTITGRTILLIIWICHMYYFIFRIKTLKKER</sequence>
<keyword evidence="1" id="KW-0812">Transmembrane</keyword>
<keyword evidence="1" id="KW-1133">Transmembrane helix</keyword>
<protein>
    <recommendedName>
        <fullName evidence="4">DUF454 domain-containing protein</fullName>
    </recommendedName>
</protein>
<name>M2Q4H9_9FIRM</name>
<dbReference type="EMBL" id="AGEJ01000010">
    <property type="protein sequence ID" value="EMD17151.1"/>
    <property type="molecule type" value="Genomic_DNA"/>
</dbReference>
<feature type="transmembrane region" description="Helical" evidence="1">
    <location>
        <begin position="95"/>
        <end position="114"/>
    </location>
</feature>
<dbReference type="AlphaFoldDB" id="M2Q4H9"/>
<evidence type="ECO:0008006" key="4">
    <source>
        <dbReference type="Google" id="ProtNLM"/>
    </source>
</evidence>
<dbReference type="PANTHER" id="PTHR35813:SF1">
    <property type="entry name" value="INNER MEMBRANE PROTEIN YBAN"/>
    <property type="match status" value="1"/>
</dbReference>
<dbReference type="GO" id="GO:0005886">
    <property type="term" value="C:plasma membrane"/>
    <property type="evidence" value="ECO:0007669"/>
    <property type="project" value="TreeGrafter"/>
</dbReference>
<feature type="transmembrane region" description="Helical" evidence="1">
    <location>
        <begin position="6"/>
        <end position="39"/>
    </location>
</feature>
<evidence type="ECO:0000313" key="2">
    <source>
        <dbReference type="EMBL" id="EMD17151.1"/>
    </source>
</evidence>
<dbReference type="eggNOG" id="COG2832">
    <property type="taxonomic scope" value="Bacteria"/>
</dbReference>
<dbReference type="PIRSF" id="PIRSF016789">
    <property type="entry name" value="DUF454"/>
    <property type="match status" value="1"/>
</dbReference>
<keyword evidence="3" id="KW-1185">Reference proteome</keyword>
<dbReference type="RefSeq" id="WP_004801723.1">
    <property type="nucleotide sequence ID" value="NZ_AUGJ01000003.1"/>
</dbReference>
<dbReference type="Pfam" id="PF04304">
    <property type="entry name" value="DUF454"/>
    <property type="match status" value="1"/>
</dbReference>
<dbReference type="Proteomes" id="UP000011758">
    <property type="component" value="Unassembled WGS sequence"/>
</dbReference>
<keyword evidence="1" id="KW-0472">Membrane</keyword>
<dbReference type="BioCyc" id="ECAT999415-HMP:GTTI-539-MONOMER"/>
<gene>
    <name evidence="2" type="ORF">HMPREF9943_00522</name>
</gene>
<dbReference type="OrthoDB" id="5690292at2"/>
<dbReference type="PANTHER" id="PTHR35813">
    <property type="entry name" value="INNER MEMBRANE PROTEIN YBAN"/>
    <property type="match status" value="1"/>
</dbReference>
<reference evidence="2 3" key="1">
    <citation type="submission" date="2013-02" db="EMBL/GenBank/DDBJ databases">
        <title>The Genome Sequence of Lactobacillus catenaformis F0143.</title>
        <authorList>
            <consortium name="The Broad Institute Genome Sequencing Platform"/>
            <person name="Earl A."/>
            <person name="Ward D."/>
            <person name="Feldgarden M."/>
            <person name="Gevers D."/>
            <person name="Izard J."/>
            <person name="Blanton J.M."/>
            <person name="Mathney J."/>
            <person name="Dewhirst F.E."/>
            <person name="Young S.K."/>
            <person name="Zeng Q."/>
            <person name="Gargeya S."/>
            <person name="Fitzgerald M."/>
            <person name="Haas B."/>
            <person name="Abouelleil A."/>
            <person name="Alvarado L."/>
            <person name="Arachchi H.M."/>
            <person name="Berlin A."/>
            <person name="Chapman S.B."/>
            <person name="Gearin G."/>
            <person name="Goldberg J."/>
            <person name="Griggs A."/>
            <person name="Gujja S."/>
            <person name="Hansen M."/>
            <person name="Heiman D."/>
            <person name="Howarth C."/>
            <person name="Larimer J."/>
            <person name="Lui A."/>
            <person name="MacDonald P.J.P."/>
            <person name="McCowen C."/>
            <person name="Montmayeur A."/>
            <person name="Murphy C."/>
            <person name="Neiman D."/>
            <person name="Pearson M."/>
            <person name="Priest M."/>
            <person name="Roberts A."/>
            <person name="Saif S."/>
            <person name="Shea T."/>
            <person name="Sisk P."/>
            <person name="Stolte C."/>
            <person name="Sykes S."/>
            <person name="Wortman J."/>
            <person name="Nusbaum C."/>
            <person name="Birren B."/>
        </authorList>
    </citation>
    <scope>NUCLEOTIDE SEQUENCE [LARGE SCALE GENOMIC DNA]</scope>
    <source>
        <strain evidence="2 3">OT 569</strain>
    </source>
</reference>
<evidence type="ECO:0000256" key="1">
    <source>
        <dbReference type="SAM" id="Phobius"/>
    </source>
</evidence>